<evidence type="ECO:0000256" key="9">
    <source>
        <dbReference type="ARBA" id="ARBA00049893"/>
    </source>
</evidence>
<keyword evidence="4" id="KW-0479">Metal-binding</keyword>
<dbReference type="GO" id="GO:0016787">
    <property type="term" value="F:hydrolase activity"/>
    <property type="evidence" value="ECO:0007669"/>
    <property type="project" value="UniProtKB-KW"/>
</dbReference>
<evidence type="ECO:0000313" key="11">
    <source>
        <dbReference type="EMBL" id="SLM47913.1"/>
    </source>
</evidence>
<dbReference type="Proteomes" id="UP000192042">
    <property type="component" value="Chromosome I"/>
</dbReference>
<gene>
    <name evidence="11" type="ORF">NSJP_1741</name>
</gene>
<evidence type="ECO:0000256" key="10">
    <source>
        <dbReference type="RuleBase" id="RU361274"/>
    </source>
</evidence>
<comment type="catalytic activity">
    <reaction evidence="1">
        <text>inosine + phosphate = alpha-D-ribose 1-phosphate + hypoxanthine</text>
        <dbReference type="Rhea" id="RHEA:27646"/>
        <dbReference type="ChEBI" id="CHEBI:17368"/>
        <dbReference type="ChEBI" id="CHEBI:17596"/>
        <dbReference type="ChEBI" id="CHEBI:43474"/>
        <dbReference type="ChEBI" id="CHEBI:57720"/>
        <dbReference type="EC" id="2.4.2.1"/>
    </reaction>
    <physiologicalReaction direction="left-to-right" evidence="1">
        <dbReference type="Rhea" id="RHEA:27647"/>
    </physiologicalReaction>
</comment>
<organism evidence="11 12">
    <name type="scientific">Nitrospira japonica</name>
    <dbReference type="NCBI Taxonomy" id="1325564"/>
    <lineage>
        <taxon>Bacteria</taxon>
        <taxon>Pseudomonadati</taxon>
        <taxon>Nitrospirota</taxon>
        <taxon>Nitrospiria</taxon>
        <taxon>Nitrospirales</taxon>
        <taxon>Nitrospiraceae</taxon>
        <taxon>Nitrospira</taxon>
    </lineage>
</organism>
<evidence type="ECO:0000256" key="2">
    <source>
        <dbReference type="ARBA" id="ARBA00007353"/>
    </source>
</evidence>
<dbReference type="InterPro" id="IPR038371">
    <property type="entry name" value="Cu_polyphenol_OxRdtase_sf"/>
</dbReference>
<proteinExistence type="inferred from homology"/>
<evidence type="ECO:0000256" key="8">
    <source>
        <dbReference type="ARBA" id="ARBA00048968"/>
    </source>
</evidence>
<dbReference type="OrthoDB" id="4279at2"/>
<comment type="catalytic activity">
    <reaction evidence="7">
        <text>adenosine + H2O + H(+) = inosine + NH4(+)</text>
        <dbReference type="Rhea" id="RHEA:24408"/>
        <dbReference type="ChEBI" id="CHEBI:15377"/>
        <dbReference type="ChEBI" id="CHEBI:15378"/>
        <dbReference type="ChEBI" id="CHEBI:16335"/>
        <dbReference type="ChEBI" id="CHEBI:17596"/>
        <dbReference type="ChEBI" id="CHEBI:28938"/>
        <dbReference type="EC" id="3.5.4.4"/>
    </reaction>
    <physiologicalReaction direction="left-to-right" evidence="7">
        <dbReference type="Rhea" id="RHEA:24409"/>
    </physiologicalReaction>
</comment>
<dbReference type="Pfam" id="PF02578">
    <property type="entry name" value="Cu-oxidase_4"/>
    <property type="match status" value="1"/>
</dbReference>
<dbReference type="EMBL" id="LT828648">
    <property type="protein sequence ID" value="SLM47913.1"/>
    <property type="molecule type" value="Genomic_DNA"/>
</dbReference>
<dbReference type="NCBIfam" id="TIGR00726">
    <property type="entry name" value="peptidoglycan editing factor PgeF"/>
    <property type="match status" value="1"/>
</dbReference>
<evidence type="ECO:0000256" key="6">
    <source>
        <dbReference type="ARBA" id="ARBA00022833"/>
    </source>
</evidence>
<evidence type="ECO:0000256" key="4">
    <source>
        <dbReference type="ARBA" id="ARBA00022723"/>
    </source>
</evidence>
<name>A0A1W1I512_9BACT</name>
<evidence type="ECO:0000256" key="7">
    <source>
        <dbReference type="ARBA" id="ARBA00047989"/>
    </source>
</evidence>
<dbReference type="KEGG" id="nja:NSJP_1741"/>
<evidence type="ECO:0000256" key="1">
    <source>
        <dbReference type="ARBA" id="ARBA00000553"/>
    </source>
</evidence>
<comment type="catalytic activity">
    <reaction evidence="8">
        <text>adenosine + phosphate = alpha-D-ribose 1-phosphate + adenine</text>
        <dbReference type="Rhea" id="RHEA:27642"/>
        <dbReference type="ChEBI" id="CHEBI:16335"/>
        <dbReference type="ChEBI" id="CHEBI:16708"/>
        <dbReference type="ChEBI" id="CHEBI:43474"/>
        <dbReference type="ChEBI" id="CHEBI:57720"/>
        <dbReference type="EC" id="2.4.2.1"/>
    </reaction>
    <physiologicalReaction direction="left-to-right" evidence="8">
        <dbReference type="Rhea" id="RHEA:27643"/>
    </physiologicalReaction>
</comment>
<keyword evidence="6" id="KW-0862">Zinc</keyword>
<reference evidence="11 12" key="1">
    <citation type="submission" date="2017-03" db="EMBL/GenBank/DDBJ databases">
        <authorList>
            <person name="Afonso C.L."/>
            <person name="Miller P.J."/>
            <person name="Scott M.A."/>
            <person name="Spackman E."/>
            <person name="Goraichik I."/>
            <person name="Dimitrov K.M."/>
            <person name="Suarez D.L."/>
            <person name="Swayne D.E."/>
        </authorList>
    </citation>
    <scope>NUCLEOTIDE SEQUENCE [LARGE SCALE GENOMIC DNA]</scope>
    <source>
        <strain evidence="11">Genome sequencing of Nitrospira japonica strain NJ11</strain>
    </source>
</reference>
<dbReference type="PANTHER" id="PTHR30616">
    <property type="entry name" value="UNCHARACTERIZED PROTEIN YFIH"/>
    <property type="match status" value="1"/>
</dbReference>
<accession>A0A1W1I512</accession>
<comment type="catalytic activity">
    <reaction evidence="9">
        <text>S-methyl-5'-thioadenosine + phosphate = 5-(methylsulfanyl)-alpha-D-ribose 1-phosphate + adenine</text>
        <dbReference type="Rhea" id="RHEA:11852"/>
        <dbReference type="ChEBI" id="CHEBI:16708"/>
        <dbReference type="ChEBI" id="CHEBI:17509"/>
        <dbReference type="ChEBI" id="CHEBI:43474"/>
        <dbReference type="ChEBI" id="CHEBI:58533"/>
        <dbReference type="EC" id="2.4.2.28"/>
    </reaction>
    <physiologicalReaction direction="left-to-right" evidence="9">
        <dbReference type="Rhea" id="RHEA:11853"/>
    </physiologicalReaction>
</comment>
<dbReference type="CDD" id="cd16833">
    <property type="entry name" value="YfiH"/>
    <property type="match status" value="1"/>
</dbReference>
<evidence type="ECO:0000256" key="5">
    <source>
        <dbReference type="ARBA" id="ARBA00022801"/>
    </source>
</evidence>
<comment type="similarity">
    <text evidence="2 10">Belongs to the purine nucleoside phosphorylase YfiH/LACC1 family.</text>
</comment>
<dbReference type="AlphaFoldDB" id="A0A1W1I512"/>
<keyword evidence="3" id="KW-0808">Transferase</keyword>
<dbReference type="SUPFAM" id="SSF64438">
    <property type="entry name" value="CNF1/YfiH-like putative cysteine hydrolases"/>
    <property type="match status" value="1"/>
</dbReference>
<dbReference type="GO" id="GO:0005507">
    <property type="term" value="F:copper ion binding"/>
    <property type="evidence" value="ECO:0007669"/>
    <property type="project" value="TreeGrafter"/>
</dbReference>
<dbReference type="STRING" id="1325564.NSJP_1741"/>
<dbReference type="InterPro" id="IPR003730">
    <property type="entry name" value="Cu_polyphenol_OxRdtase"/>
</dbReference>
<evidence type="ECO:0000256" key="3">
    <source>
        <dbReference type="ARBA" id="ARBA00022679"/>
    </source>
</evidence>
<dbReference type="PANTHER" id="PTHR30616:SF2">
    <property type="entry name" value="PURINE NUCLEOSIDE PHOSPHORYLASE LACC1"/>
    <property type="match status" value="1"/>
</dbReference>
<keyword evidence="12" id="KW-1185">Reference proteome</keyword>
<sequence length="246" mass="27011">MHTNLPVITVPAFASSRDGVRHFFGTRRHADSLALAIGVPAAAAGSRGKGWLLSVKQVHGTDALVLDRPLIEGDRFDGGWDALVTDQPGVTVTVRTADCVPVLIYDRRRRAVAAVHAGWRGAVAEIVPKTIDLLMARFHVMSEDLRVSIGPSAGPCCYEVDEPVLSALRRQMPEWESVVRNAGEGRAQLDLKTLIRRQVERIGVAPLHVTSVNLCTICHDDLFYSYRREGRVNGTMVSGIMLMPRR</sequence>
<keyword evidence="5" id="KW-0378">Hydrolase</keyword>
<protein>
    <recommendedName>
        <fullName evidence="10">Purine nucleoside phosphorylase</fullName>
    </recommendedName>
</protein>
<dbReference type="InterPro" id="IPR011324">
    <property type="entry name" value="Cytotoxic_necrot_fac-like_cat"/>
</dbReference>
<dbReference type="Gene3D" id="3.60.140.10">
    <property type="entry name" value="CNF1/YfiH-like putative cysteine hydrolases"/>
    <property type="match status" value="1"/>
</dbReference>
<dbReference type="RefSeq" id="WP_080886379.1">
    <property type="nucleotide sequence ID" value="NZ_LT828648.1"/>
</dbReference>
<evidence type="ECO:0000313" key="12">
    <source>
        <dbReference type="Proteomes" id="UP000192042"/>
    </source>
</evidence>
<dbReference type="GO" id="GO:0017061">
    <property type="term" value="F:S-methyl-5-thioadenosine phosphorylase activity"/>
    <property type="evidence" value="ECO:0007669"/>
    <property type="project" value="UniProtKB-EC"/>
</dbReference>